<reference evidence="1 2" key="1">
    <citation type="journal article" name="Front. Microbiol.">
        <title>Sugar Metabolism of the First Thermophilic Planctomycete Thermogutta terrifontis: Comparative Genomic and Transcriptomic Approaches.</title>
        <authorList>
            <person name="Elcheninov A.G."/>
            <person name="Menzel P."/>
            <person name="Gudbergsdottir S.R."/>
            <person name="Slesarev A.I."/>
            <person name="Kadnikov V.V."/>
            <person name="Krogh A."/>
            <person name="Bonch-Osmolovskaya E.A."/>
            <person name="Peng X."/>
            <person name="Kublanov I.V."/>
        </authorList>
    </citation>
    <scope>NUCLEOTIDE SEQUENCE [LARGE SCALE GENOMIC DNA]</scope>
    <source>
        <strain evidence="1 2">R1</strain>
    </source>
</reference>
<dbReference type="KEGG" id="ttf:THTE_0062"/>
<sequence>MARVEAAFIGGTLSTASGKLRRGTLVVPGEAEWTIEG</sequence>
<dbReference type="Proteomes" id="UP000215086">
    <property type="component" value="Chromosome"/>
</dbReference>
<proteinExistence type="predicted"/>
<evidence type="ECO:0000313" key="1">
    <source>
        <dbReference type="EMBL" id="ASV72664.1"/>
    </source>
</evidence>
<dbReference type="AlphaFoldDB" id="A0A286R9M4"/>
<dbReference type="EMBL" id="CP018477">
    <property type="protein sequence ID" value="ASV72664.1"/>
    <property type="molecule type" value="Genomic_DNA"/>
</dbReference>
<keyword evidence="2" id="KW-1185">Reference proteome</keyword>
<evidence type="ECO:0000313" key="2">
    <source>
        <dbReference type="Proteomes" id="UP000215086"/>
    </source>
</evidence>
<protein>
    <submittedName>
        <fullName evidence="1">Uncharacterized protein</fullName>
    </submittedName>
</protein>
<organism evidence="1 2">
    <name type="scientific">Thermogutta terrifontis</name>
    <dbReference type="NCBI Taxonomy" id="1331910"/>
    <lineage>
        <taxon>Bacteria</taxon>
        <taxon>Pseudomonadati</taxon>
        <taxon>Planctomycetota</taxon>
        <taxon>Planctomycetia</taxon>
        <taxon>Pirellulales</taxon>
        <taxon>Thermoguttaceae</taxon>
        <taxon>Thermogutta</taxon>
    </lineage>
</organism>
<gene>
    <name evidence="1" type="ORF">THTE_0062</name>
</gene>
<name>A0A286R9M4_9BACT</name>
<accession>A0A286R9M4</accession>